<reference evidence="1" key="3">
    <citation type="journal article" date="2017" name="Nature">
        <title>Genome sequence of the progenitor of the wheat D genome Aegilops tauschii.</title>
        <authorList>
            <person name="Luo M.C."/>
            <person name="Gu Y.Q."/>
            <person name="Puiu D."/>
            <person name="Wang H."/>
            <person name="Twardziok S.O."/>
            <person name="Deal K.R."/>
            <person name="Huo N."/>
            <person name="Zhu T."/>
            <person name="Wang L."/>
            <person name="Wang Y."/>
            <person name="McGuire P.E."/>
            <person name="Liu S."/>
            <person name="Long H."/>
            <person name="Ramasamy R.K."/>
            <person name="Rodriguez J.C."/>
            <person name="Van S.L."/>
            <person name="Yuan L."/>
            <person name="Wang Z."/>
            <person name="Xia Z."/>
            <person name="Xiao L."/>
            <person name="Anderson O.D."/>
            <person name="Ouyang S."/>
            <person name="Liang Y."/>
            <person name="Zimin A.V."/>
            <person name="Pertea G."/>
            <person name="Qi P."/>
            <person name="Bennetzen J.L."/>
            <person name="Dai X."/>
            <person name="Dawson M.W."/>
            <person name="Muller H.G."/>
            <person name="Kugler K."/>
            <person name="Rivarola-Duarte L."/>
            <person name="Spannagl M."/>
            <person name="Mayer K.F.X."/>
            <person name="Lu F.H."/>
            <person name="Bevan M.W."/>
            <person name="Leroy P."/>
            <person name="Li P."/>
            <person name="You F.M."/>
            <person name="Sun Q."/>
            <person name="Liu Z."/>
            <person name="Lyons E."/>
            <person name="Wicker T."/>
            <person name="Salzberg S.L."/>
            <person name="Devos K.M."/>
            <person name="Dvorak J."/>
        </authorList>
    </citation>
    <scope>NUCLEOTIDE SEQUENCE [LARGE SCALE GENOMIC DNA]</scope>
    <source>
        <strain evidence="1">cv. AL8/78</strain>
    </source>
</reference>
<sequence>EDRAGAVSIREFVTLDELHAAVRLRVRTFYEYARDTVGAEVIHLFLLVCYVSSLSFQKNISINSRGGNLRSGFSLGNENVARFA</sequence>
<accession>A0A452XXZ3</accession>
<organism evidence="1 2">
    <name type="scientific">Aegilops tauschii subsp. strangulata</name>
    <name type="common">Goatgrass</name>
    <dbReference type="NCBI Taxonomy" id="200361"/>
    <lineage>
        <taxon>Eukaryota</taxon>
        <taxon>Viridiplantae</taxon>
        <taxon>Streptophyta</taxon>
        <taxon>Embryophyta</taxon>
        <taxon>Tracheophyta</taxon>
        <taxon>Spermatophyta</taxon>
        <taxon>Magnoliopsida</taxon>
        <taxon>Liliopsida</taxon>
        <taxon>Poales</taxon>
        <taxon>Poaceae</taxon>
        <taxon>BOP clade</taxon>
        <taxon>Pooideae</taxon>
        <taxon>Triticodae</taxon>
        <taxon>Triticeae</taxon>
        <taxon>Triticinae</taxon>
        <taxon>Aegilops</taxon>
    </lineage>
</organism>
<evidence type="ECO:0000313" key="1">
    <source>
        <dbReference type="EnsemblPlants" id="AET1Gv20210100.7"/>
    </source>
</evidence>
<evidence type="ECO:0000313" key="2">
    <source>
        <dbReference type="Proteomes" id="UP000015105"/>
    </source>
</evidence>
<reference evidence="1" key="4">
    <citation type="submission" date="2019-03" db="UniProtKB">
        <authorList>
            <consortium name="EnsemblPlants"/>
        </authorList>
    </citation>
    <scope>IDENTIFICATION</scope>
</reference>
<keyword evidence="2" id="KW-1185">Reference proteome</keyword>
<dbReference type="AlphaFoldDB" id="A0A452XXZ3"/>
<name>A0A452XXZ3_AEGTS</name>
<reference evidence="2" key="2">
    <citation type="journal article" date="2017" name="Nat. Plants">
        <title>The Aegilops tauschii genome reveals multiple impacts of transposons.</title>
        <authorList>
            <person name="Zhao G."/>
            <person name="Zou C."/>
            <person name="Li K."/>
            <person name="Wang K."/>
            <person name="Li T."/>
            <person name="Gao L."/>
            <person name="Zhang X."/>
            <person name="Wang H."/>
            <person name="Yang Z."/>
            <person name="Liu X."/>
            <person name="Jiang W."/>
            <person name="Mao L."/>
            <person name="Kong X."/>
            <person name="Jiao Y."/>
            <person name="Jia J."/>
        </authorList>
    </citation>
    <scope>NUCLEOTIDE SEQUENCE [LARGE SCALE GENOMIC DNA]</scope>
    <source>
        <strain evidence="2">cv. AL8/78</strain>
    </source>
</reference>
<proteinExistence type="predicted"/>
<dbReference type="EnsemblPlants" id="AET1Gv20210100.7">
    <property type="protein sequence ID" value="AET1Gv20210100.7"/>
    <property type="gene ID" value="AET1Gv20210100"/>
</dbReference>
<reference evidence="1" key="5">
    <citation type="journal article" date="2021" name="G3 (Bethesda)">
        <title>Aegilops tauschii genome assembly Aet v5.0 features greater sequence contiguity and improved annotation.</title>
        <authorList>
            <person name="Wang L."/>
            <person name="Zhu T."/>
            <person name="Rodriguez J.C."/>
            <person name="Deal K.R."/>
            <person name="Dubcovsky J."/>
            <person name="McGuire P.E."/>
            <person name="Lux T."/>
            <person name="Spannagl M."/>
            <person name="Mayer K.F.X."/>
            <person name="Baldrich P."/>
            <person name="Meyers B.C."/>
            <person name="Huo N."/>
            <person name="Gu Y.Q."/>
            <person name="Zhou H."/>
            <person name="Devos K.M."/>
            <person name="Bennetzen J.L."/>
            <person name="Unver T."/>
            <person name="Budak H."/>
            <person name="Gulick P.J."/>
            <person name="Galiba G."/>
            <person name="Kalapos B."/>
            <person name="Nelson D.R."/>
            <person name="Li P."/>
            <person name="You F.M."/>
            <person name="Luo M.C."/>
            <person name="Dvorak J."/>
        </authorList>
    </citation>
    <scope>NUCLEOTIDE SEQUENCE [LARGE SCALE GENOMIC DNA]</scope>
    <source>
        <strain evidence="1">cv. AL8/78</strain>
    </source>
</reference>
<reference evidence="2" key="1">
    <citation type="journal article" date="2014" name="Science">
        <title>Ancient hybridizations among the ancestral genomes of bread wheat.</title>
        <authorList>
            <consortium name="International Wheat Genome Sequencing Consortium,"/>
            <person name="Marcussen T."/>
            <person name="Sandve S.R."/>
            <person name="Heier L."/>
            <person name="Spannagl M."/>
            <person name="Pfeifer M."/>
            <person name="Jakobsen K.S."/>
            <person name="Wulff B.B."/>
            <person name="Steuernagel B."/>
            <person name="Mayer K.F."/>
            <person name="Olsen O.A."/>
        </authorList>
    </citation>
    <scope>NUCLEOTIDE SEQUENCE [LARGE SCALE GENOMIC DNA]</scope>
    <source>
        <strain evidence="2">cv. AL8/78</strain>
    </source>
</reference>
<dbReference type="Proteomes" id="UP000015105">
    <property type="component" value="Chromosome 1D"/>
</dbReference>
<dbReference type="Gramene" id="AET1Gv20210100.7">
    <property type="protein sequence ID" value="AET1Gv20210100.7"/>
    <property type="gene ID" value="AET1Gv20210100"/>
</dbReference>
<protein>
    <submittedName>
        <fullName evidence="1">Uncharacterized protein</fullName>
    </submittedName>
</protein>